<keyword evidence="2" id="KW-1185">Reference proteome</keyword>
<evidence type="ECO:0000313" key="1">
    <source>
        <dbReference type="EMBL" id="MPC42240.1"/>
    </source>
</evidence>
<dbReference type="EMBL" id="VSRR010005361">
    <property type="protein sequence ID" value="MPC42240.1"/>
    <property type="molecule type" value="Genomic_DNA"/>
</dbReference>
<reference evidence="1 2" key="1">
    <citation type="submission" date="2019-05" db="EMBL/GenBank/DDBJ databases">
        <title>Another draft genome of Portunus trituberculatus and its Hox gene families provides insights of decapod evolution.</title>
        <authorList>
            <person name="Jeong J.-H."/>
            <person name="Song I."/>
            <person name="Kim S."/>
            <person name="Choi T."/>
            <person name="Kim D."/>
            <person name="Ryu S."/>
            <person name="Kim W."/>
        </authorList>
    </citation>
    <scope>NUCLEOTIDE SEQUENCE [LARGE SCALE GENOMIC DNA]</scope>
    <source>
        <tissue evidence="1">Muscle</tissue>
    </source>
</reference>
<protein>
    <recommendedName>
        <fullName evidence="3">Endonuclease/exonuclease/phosphatase domain-containing protein</fullName>
    </recommendedName>
</protein>
<name>A0A5B7F498_PORTR</name>
<dbReference type="AlphaFoldDB" id="A0A5B7F498"/>
<gene>
    <name evidence="1" type="ORF">E2C01_035857</name>
</gene>
<accession>A0A5B7F498</accession>
<sequence length="119" mass="13223">MNQNWSTSLQSLQFTLRHHCVHIGPHCVHPVLTTSWQNCQDVQLVQHPTRIPDRRGDTPNILDLCVTSNPSAYTVALSSLLGFSDHNLISLSLPISPIPPQKPTRRRCLSCFASASRGT</sequence>
<evidence type="ECO:0000313" key="2">
    <source>
        <dbReference type="Proteomes" id="UP000324222"/>
    </source>
</evidence>
<organism evidence="1 2">
    <name type="scientific">Portunus trituberculatus</name>
    <name type="common">Swimming crab</name>
    <name type="synonym">Neptunus trituberculatus</name>
    <dbReference type="NCBI Taxonomy" id="210409"/>
    <lineage>
        <taxon>Eukaryota</taxon>
        <taxon>Metazoa</taxon>
        <taxon>Ecdysozoa</taxon>
        <taxon>Arthropoda</taxon>
        <taxon>Crustacea</taxon>
        <taxon>Multicrustacea</taxon>
        <taxon>Malacostraca</taxon>
        <taxon>Eumalacostraca</taxon>
        <taxon>Eucarida</taxon>
        <taxon>Decapoda</taxon>
        <taxon>Pleocyemata</taxon>
        <taxon>Brachyura</taxon>
        <taxon>Eubrachyura</taxon>
        <taxon>Portunoidea</taxon>
        <taxon>Portunidae</taxon>
        <taxon>Portuninae</taxon>
        <taxon>Portunus</taxon>
    </lineage>
</organism>
<dbReference type="Proteomes" id="UP000324222">
    <property type="component" value="Unassembled WGS sequence"/>
</dbReference>
<comment type="caution">
    <text evidence="1">The sequence shown here is derived from an EMBL/GenBank/DDBJ whole genome shotgun (WGS) entry which is preliminary data.</text>
</comment>
<evidence type="ECO:0008006" key="3">
    <source>
        <dbReference type="Google" id="ProtNLM"/>
    </source>
</evidence>
<proteinExistence type="predicted"/>